<feature type="region of interest" description="Disordered" evidence="1">
    <location>
        <begin position="1"/>
        <end position="25"/>
    </location>
</feature>
<accession>A0AAW4U4S8</accession>
<gene>
    <name evidence="2" type="ORF">LIP63_09680</name>
</gene>
<evidence type="ECO:0000256" key="1">
    <source>
        <dbReference type="SAM" id="MobiDB-lite"/>
    </source>
</evidence>
<dbReference type="Proteomes" id="UP001198148">
    <property type="component" value="Unassembled WGS sequence"/>
</dbReference>
<comment type="caution">
    <text evidence="2">The sequence shown here is derived from an EMBL/GenBank/DDBJ whole genome shotgun (WGS) entry which is preliminary data.</text>
</comment>
<protein>
    <submittedName>
        <fullName evidence="2">Uncharacterized protein</fullName>
    </submittedName>
</protein>
<evidence type="ECO:0000313" key="3">
    <source>
        <dbReference type="Proteomes" id="UP001198148"/>
    </source>
</evidence>
<dbReference type="RefSeq" id="WP_171843331.1">
    <property type="nucleotide sequence ID" value="NZ_BCXV01000022.1"/>
</dbReference>
<evidence type="ECO:0000313" key="2">
    <source>
        <dbReference type="EMBL" id="MCB5645625.1"/>
    </source>
</evidence>
<proteinExistence type="predicted"/>
<sequence length="90" mass="9113">MPRPTHPGFSAGLCPTGHDAVGRGGRAERVRAPTPIAAAMPGSGNAPISLPYPSGSAANVSVPSGLPLFVEQCDGVRVRVGVGSRPRRCV</sequence>
<dbReference type="EMBL" id="JAJBPF010000031">
    <property type="protein sequence ID" value="MCB5645625.1"/>
    <property type="molecule type" value="Genomic_DNA"/>
</dbReference>
<dbReference type="AlphaFoldDB" id="A0AAW4U4S8"/>
<organism evidence="2 3">
    <name type="scientific">Bifidobacterium breve</name>
    <dbReference type="NCBI Taxonomy" id="1685"/>
    <lineage>
        <taxon>Bacteria</taxon>
        <taxon>Bacillati</taxon>
        <taxon>Actinomycetota</taxon>
        <taxon>Actinomycetes</taxon>
        <taxon>Bifidobacteriales</taxon>
        <taxon>Bifidobacteriaceae</taxon>
        <taxon>Bifidobacterium</taxon>
    </lineage>
</organism>
<reference evidence="2" key="1">
    <citation type="submission" date="2021-10" db="EMBL/GenBank/DDBJ databases">
        <title>Collection of gut derived symbiotic bacterial strains cultured from healthy donors.</title>
        <authorList>
            <person name="Lin H."/>
            <person name="Littmann E."/>
            <person name="Claire K."/>
            <person name="Pamer E."/>
        </authorList>
    </citation>
    <scope>NUCLEOTIDE SEQUENCE</scope>
    <source>
        <strain evidence="2">MSK.23.105</strain>
    </source>
</reference>
<name>A0AAW4U4S8_BIFBR</name>